<dbReference type="EMBL" id="QXGC01001037">
    <property type="protein sequence ID" value="KAE9213070.1"/>
    <property type="molecule type" value="Genomic_DNA"/>
</dbReference>
<name>A0A6A3J778_9STRA</name>
<organism evidence="1 4">
    <name type="scientific">Phytophthora fragariae</name>
    <dbReference type="NCBI Taxonomy" id="53985"/>
    <lineage>
        <taxon>Eukaryota</taxon>
        <taxon>Sar</taxon>
        <taxon>Stramenopiles</taxon>
        <taxon>Oomycota</taxon>
        <taxon>Peronosporomycetes</taxon>
        <taxon>Peronosporales</taxon>
        <taxon>Peronosporaceae</taxon>
        <taxon>Phytophthora</taxon>
    </lineage>
</organism>
<dbReference type="EMBL" id="QXFW01001619">
    <property type="protein sequence ID" value="KAE8988185.1"/>
    <property type="molecule type" value="Genomic_DNA"/>
</dbReference>
<dbReference type="Proteomes" id="UP000476176">
    <property type="component" value="Unassembled WGS sequence"/>
</dbReference>
<proteinExistence type="predicted"/>
<sequence>MQKLVEVADTGMNLRTRSRIVRTETWQTLSRHHNRLVDLTVGMYAIDSLRQLSMKFLMRRGQVQQFRRMPRRQLALIKIVELDRHMQWLYPLLTDLVRVPNAEVRAALASVFSKAVSW</sequence>
<evidence type="ECO:0000313" key="6">
    <source>
        <dbReference type="Proteomes" id="UP000486351"/>
    </source>
</evidence>
<evidence type="ECO:0000313" key="5">
    <source>
        <dbReference type="Proteomes" id="UP000476176"/>
    </source>
</evidence>
<dbReference type="AlphaFoldDB" id="A0A6A3J778"/>
<evidence type="ECO:0000313" key="4">
    <source>
        <dbReference type="Proteomes" id="UP000460718"/>
    </source>
</evidence>
<evidence type="ECO:0000313" key="3">
    <source>
        <dbReference type="EMBL" id="KAE9319436.1"/>
    </source>
</evidence>
<comment type="caution">
    <text evidence="1">The sequence shown here is derived from an EMBL/GenBank/DDBJ whole genome shotgun (WGS) entry which is preliminary data.</text>
</comment>
<protein>
    <submittedName>
        <fullName evidence="1">Uncharacterized protein</fullName>
    </submittedName>
</protein>
<dbReference type="Proteomes" id="UP000486351">
    <property type="component" value="Unassembled WGS sequence"/>
</dbReference>
<evidence type="ECO:0000313" key="2">
    <source>
        <dbReference type="EMBL" id="KAE9213070.1"/>
    </source>
</evidence>
<dbReference type="Proteomes" id="UP000460718">
    <property type="component" value="Unassembled WGS sequence"/>
</dbReference>
<dbReference type="EMBL" id="QXFY01001377">
    <property type="protein sequence ID" value="KAE9319436.1"/>
    <property type="molecule type" value="Genomic_DNA"/>
</dbReference>
<evidence type="ECO:0000313" key="1">
    <source>
        <dbReference type="EMBL" id="KAE8988185.1"/>
    </source>
</evidence>
<gene>
    <name evidence="2" type="ORF">PF004_g15453</name>
    <name evidence="3" type="ORF">PF008_g18271</name>
    <name evidence="1" type="ORF">PF011_g19265</name>
</gene>
<accession>A0A6A3J778</accession>
<reference evidence="4 5" key="1">
    <citation type="submission" date="2018-09" db="EMBL/GenBank/DDBJ databases">
        <title>Genomic investigation of the strawberry pathogen Phytophthora fragariae indicates pathogenicity is determined by transcriptional variation in three key races.</title>
        <authorList>
            <person name="Adams T.M."/>
            <person name="Armitage A.D."/>
            <person name="Sobczyk M.K."/>
            <person name="Bates H.J."/>
            <person name="Dunwell J.M."/>
            <person name="Nellist C.F."/>
            <person name="Harrison R.J."/>
        </authorList>
    </citation>
    <scope>NUCLEOTIDE SEQUENCE [LARGE SCALE GENOMIC DNA]</scope>
    <source>
        <strain evidence="2 5">BC-23</strain>
        <strain evidence="3 6">NOV-77</strain>
        <strain evidence="1 4">SCRP245</strain>
    </source>
</reference>